<comment type="caution">
    <text evidence="1">The sequence shown here is derived from an EMBL/GenBank/DDBJ whole genome shotgun (WGS) entry which is preliminary data.</text>
</comment>
<evidence type="ECO:0008006" key="3">
    <source>
        <dbReference type="Google" id="ProtNLM"/>
    </source>
</evidence>
<name>A0A1A0VSN8_9MYCO</name>
<reference evidence="1 2" key="1">
    <citation type="submission" date="2016-06" db="EMBL/GenBank/DDBJ databases">
        <authorList>
            <person name="Kjaerup R.B."/>
            <person name="Dalgaard T.S."/>
            <person name="Juul-Madsen H.R."/>
        </authorList>
    </citation>
    <scope>NUCLEOTIDE SEQUENCE [LARGE SCALE GENOMIC DNA]</scope>
    <source>
        <strain evidence="1 2">852002-51834_SCH5396731</strain>
    </source>
</reference>
<dbReference type="Pfam" id="PF13481">
    <property type="entry name" value="AAA_25"/>
    <property type="match status" value="1"/>
</dbReference>
<protein>
    <recommendedName>
        <fullName evidence="3">AAA family ATPase</fullName>
    </recommendedName>
</protein>
<sequence>MDEGDKNRHDAMFDVLCLVFKEAHAQAYPAKAGAKALLQKWHEATAGDPSHDRREFDRMMRDAVSRANADDPIKRREIMARSFGTDTRKEQIDMDEEVVWVDGKAYPYPGDDDEGSTDGGLPWEKFALTSAKELASKIDPVRWLVGGVWPEKSAGGVAGKKKTFKTWSMHSLGISVATQLNYLDEFPVFTPGPVLYLTGEGGQDEFKSRHRAIAKRYAISADDLNDLPFYAMFPIAPLDDSEFLGALKHHLDTVQPVLVCIDPLYAYHPKDVEVSNVYSRGPMLAKVREIIEPYAALIIGDHINKSADDSRLDLDDIGFSGMSQWVDSWSLQRHREKFQTFGADSFAKLEVEYGTRRAGSMRYDVDWHLTRDMSDPHVIVWDTCDWVVKKPNPVASAKLNVLINEGEAIRALQDYVDRNPTTNKTNATNKLPEAFSGLSRDDWRDLWDKAIREEYLVSVKIREERPYRDSTRLYEIVRFKRGREVGTGGQR</sequence>
<dbReference type="EMBL" id="LZSX01000032">
    <property type="protein sequence ID" value="OBB86290.1"/>
    <property type="molecule type" value="Genomic_DNA"/>
</dbReference>
<dbReference type="Proteomes" id="UP000091914">
    <property type="component" value="Unassembled WGS sequence"/>
</dbReference>
<accession>A0A1A0VSN8</accession>
<dbReference type="InterPro" id="IPR027417">
    <property type="entry name" value="P-loop_NTPase"/>
</dbReference>
<gene>
    <name evidence="1" type="ORF">A5760_06160</name>
</gene>
<dbReference type="AlphaFoldDB" id="A0A1A0VSN8"/>
<proteinExistence type="predicted"/>
<organism evidence="1 2">
    <name type="scientific">Mycobacterium colombiense</name>
    <dbReference type="NCBI Taxonomy" id="339268"/>
    <lineage>
        <taxon>Bacteria</taxon>
        <taxon>Bacillati</taxon>
        <taxon>Actinomycetota</taxon>
        <taxon>Actinomycetes</taxon>
        <taxon>Mycobacteriales</taxon>
        <taxon>Mycobacteriaceae</taxon>
        <taxon>Mycobacterium</taxon>
        <taxon>Mycobacterium avium complex (MAC)</taxon>
    </lineage>
</organism>
<dbReference type="SUPFAM" id="SSF52540">
    <property type="entry name" value="P-loop containing nucleoside triphosphate hydrolases"/>
    <property type="match status" value="1"/>
</dbReference>
<evidence type="ECO:0000313" key="1">
    <source>
        <dbReference type="EMBL" id="OBB86290.1"/>
    </source>
</evidence>
<dbReference type="Gene3D" id="3.40.50.300">
    <property type="entry name" value="P-loop containing nucleotide triphosphate hydrolases"/>
    <property type="match status" value="1"/>
</dbReference>
<evidence type="ECO:0000313" key="2">
    <source>
        <dbReference type="Proteomes" id="UP000091914"/>
    </source>
</evidence>